<accession>A0A0A9GM27</accession>
<dbReference type="EMBL" id="GBRH01171741">
    <property type="protein sequence ID" value="JAE26155.1"/>
    <property type="molecule type" value="Transcribed_RNA"/>
</dbReference>
<sequence>MHLALQKSYIKQKAKLI</sequence>
<reference evidence="1" key="1">
    <citation type="submission" date="2014-09" db="EMBL/GenBank/DDBJ databases">
        <authorList>
            <person name="Magalhaes I.L.F."/>
            <person name="Oliveira U."/>
            <person name="Santos F.R."/>
            <person name="Vidigal T.H.D.A."/>
            <person name="Brescovit A.D."/>
            <person name="Santos A.J."/>
        </authorList>
    </citation>
    <scope>NUCLEOTIDE SEQUENCE</scope>
    <source>
        <tissue evidence="1">Shoot tissue taken approximately 20 cm above the soil surface</tissue>
    </source>
</reference>
<protein>
    <submittedName>
        <fullName evidence="1">Uncharacterized protein</fullName>
    </submittedName>
</protein>
<organism evidence="1">
    <name type="scientific">Arundo donax</name>
    <name type="common">Giant reed</name>
    <name type="synonym">Donax arundinaceus</name>
    <dbReference type="NCBI Taxonomy" id="35708"/>
    <lineage>
        <taxon>Eukaryota</taxon>
        <taxon>Viridiplantae</taxon>
        <taxon>Streptophyta</taxon>
        <taxon>Embryophyta</taxon>
        <taxon>Tracheophyta</taxon>
        <taxon>Spermatophyta</taxon>
        <taxon>Magnoliopsida</taxon>
        <taxon>Liliopsida</taxon>
        <taxon>Poales</taxon>
        <taxon>Poaceae</taxon>
        <taxon>PACMAD clade</taxon>
        <taxon>Arundinoideae</taxon>
        <taxon>Arundineae</taxon>
        <taxon>Arundo</taxon>
    </lineage>
</organism>
<name>A0A0A9GM27_ARUDO</name>
<evidence type="ECO:0000313" key="1">
    <source>
        <dbReference type="EMBL" id="JAE26155.1"/>
    </source>
</evidence>
<dbReference type="AlphaFoldDB" id="A0A0A9GM27"/>
<proteinExistence type="predicted"/>
<reference evidence="1" key="2">
    <citation type="journal article" date="2015" name="Data Brief">
        <title>Shoot transcriptome of the giant reed, Arundo donax.</title>
        <authorList>
            <person name="Barrero R.A."/>
            <person name="Guerrero F.D."/>
            <person name="Moolhuijzen P."/>
            <person name="Goolsby J.A."/>
            <person name="Tidwell J."/>
            <person name="Bellgard S.E."/>
            <person name="Bellgard M.I."/>
        </authorList>
    </citation>
    <scope>NUCLEOTIDE SEQUENCE</scope>
    <source>
        <tissue evidence="1">Shoot tissue taken approximately 20 cm above the soil surface</tissue>
    </source>
</reference>